<feature type="transmembrane region" description="Helical" evidence="1">
    <location>
        <begin position="114"/>
        <end position="132"/>
    </location>
</feature>
<accession>A0AAW2HMV8</accession>
<name>A0AAW2HMV8_9NEOP</name>
<evidence type="ECO:0000256" key="1">
    <source>
        <dbReference type="SAM" id="Phobius"/>
    </source>
</evidence>
<keyword evidence="1" id="KW-0812">Transmembrane</keyword>
<sequence length="141" mass="16709">MRPYKRKQCRNWRTGDNAGIIQSIFQYLKPFMYNLKVLWKLGPPFPVSGKIIITLLTWTILLLPLVYFLVPPLATIFLVNYFSGRCTYDEIFKKVGVVCASAVDGSKLRGKTVYMWKIFDKLAVIFFMYDYFQILRYFRDF</sequence>
<organism evidence="2">
    <name type="scientific">Menopon gallinae</name>
    <name type="common">poultry shaft louse</name>
    <dbReference type="NCBI Taxonomy" id="328185"/>
    <lineage>
        <taxon>Eukaryota</taxon>
        <taxon>Metazoa</taxon>
        <taxon>Ecdysozoa</taxon>
        <taxon>Arthropoda</taxon>
        <taxon>Hexapoda</taxon>
        <taxon>Insecta</taxon>
        <taxon>Pterygota</taxon>
        <taxon>Neoptera</taxon>
        <taxon>Paraneoptera</taxon>
        <taxon>Psocodea</taxon>
        <taxon>Troctomorpha</taxon>
        <taxon>Phthiraptera</taxon>
        <taxon>Amblycera</taxon>
        <taxon>Menoponidae</taxon>
        <taxon>Menopon</taxon>
    </lineage>
</organism>
<dbReference type="EMBL" id="JARGDH010000004">
    <property type="protein sequence ID" value="KAL0271259.1"/>
    <property type="molecule type" value="Genomic_DNA"/>
</dbReference>
<keyword evidence="1" id="KW-1133">Transmembrane helix</keyword>
<evidence type="ECO:0000313" key="2">
    <source>
        <dbReference type="EMBL" id="KAL0271259.1"/>
    </source>
</evidence>
<gene>
    <name evidence="2" type="ORF">PYX00_008406</name>
</gene>
<keyword evidence="1" id="KW-0472">Membrane</keyword>
<proteinExistence type="predicted"/>
<protein>
    <submittedName>
        <fullName evidence="2">Uncharacterized protein</fullName>
    </submittedName>
</protein>
<comment type="caution">
    <text evidence="2">The sequence shown here is derived from an EMBL/GenBank/DDBJ whole genome shotgun (WGS) entry which is preliminary data.</text>
</comment>
<dbReference type="AlphaFoldDB" id="A0AAW2HMV8"/>
<reference evidence="2" key="1">
    <citation type="journal article" date="2024" name="Gigascience">
        <title>Chromosome-level genome of the poultry shaft louse Menopon gallinae provides insight into the host-switching and adaptive evolution of parasitic lice.</title>
        <authorList>
            <person name="Xu Y."/>
            <person name="Ma L."/>
            <person name="Liu S."/>
            <person name="Liang Y."/>
            <person name="Liu Q."/>
            <person name="He Z."/>
            <person name="Tian L."/>
            <person name="Duan Y."/>
            <person name="Cai W."/>
            <person name="Li H."/>
            <person name="Song F."/>
        </authorList>
    </citation>
    <scope>NUCLEOTIDE SEQUENCE</scope>
    <source>
        <strain evidence="2">Cailab_2023a</strain>
    </source>
</reference>